<keyword evidence="2" id="KW-1185">Reference proteome</keyword>
<proteinExistence type="predicted"/>
<protein>
    <submittedName>
        <fullName evidence="1">Uncharacterized protein</fullName>
    </submittedName>
</protein>
<gene>
    <name evidence="1" type="ORF">Xedl_03510</name>
</gene>
<organism evidence="1 2">
    <name type="scientific">Xenorhabdus eapokensis</name>
    <dbReference type="NCBI Taxonomy" id="1873482"/>
    <lineage>
        <taxon>Bacteria</taxon>
        <taxon>Pseudomonadati</taxon>
        <taxon>Pseudomonadota</taxon>
        <taxon>Gammaproteobacteria</taxon>
        <taxon>Enterobacterales</taxon>
        <taxon>Morganellaceae</taxon>
        <taxon>Xenorhabdus</taxon>
    </lineage>
</organism>
<dbReference type="AlphaFoldDB" id="A0A1Q5THW3"/>
<accession>A0A1Q5THW3</accession>
<comment type="caution">
    <text evidence="1">The sequence shown here is derived from an EMBL/GenBank/DDBJ whole genome shotgun (WGS) entry which is preliminary data.</text>
</comment>
<name>A0A1Q5THW3_9GAMM</name>
<evidence type="ECO:0000313" key="2">
    <source>
        <dbReference type="Proteomes" id="UP000186268"/>
    </source>
</evidence>
<dbReference type="Proteomes" id="UP000186268">
    <property type="component" value="Unassembled WGS sequence"/>
</dbReference>
<sequence length="60" mass="7036">MQKPEDHRSLPALLPLPYLIIPNQPPHPEQNKVYSDSFIPKCKTIFLFFNFQRSFTFNSG</sequence>
<reference evidence="1 2" key="1">
    <citation type="submission" date="2016-09" db="EMBL/GenBank/DDBJ databases">
        <title>Xenorhabdus thuongxuanensis sp. nov. and Xenorhabdus eapokensis sp. nov., isolated from Steinernema species.</title>
        <authorList>
            <person name="Kaempfer P."/>
            <person name="Tobias N.J."/>
            <person name="Phan Ke L."/>
            <person name="Bode H.B."/>
            <person name="Glaeser S.P."/>
        </authorList>
    </citation>
    <scope>NUCLEOTIDE SEQUENCE [LARGE SCALE GENOMIC DNA]</scope>
    <source>
        <strain evidence="1 2">DL20</strain>
    </source>
</reference>
<evidence type="ECO:0000313" key="1">
    <source>
        <dbReference type="EMBL" id="OKO99794.1"/>
    </source>
</evidence>
<dbReference type="EMBL" id="MKGQ01000044">
    <property type="protein sequence ID" value="OKO99794.1"/>
    <property type="molecule type" value="Genomic_DNA"/>
</dbReference>